<keyword evidence="2" id="KW-0808">Transferase</keyword>
<comment type="similarity">
    <text evidence="1">Belongs to the P-Pant transferase superfamily. Gsp/Sfp/HetI/AcpT family.</text>
</comment>
<dbReference type="Pfam" id="PF22624">
    <property type="entry name" value="AASDHPPT_N"/>
    <property type="match status" value="1"/>
</dbReference>
<organism evidence="5 6">
    <name type="scientific">Orrella marina</name>
    <dbReference type="NCBI Taxonomy" id="2163011"/>
    <lineage>
        <taxon>Bacteria</taxon>
        <taxon>Pseudomonadati</taxon>
        <taxon>Pseudomonadota</taxon>
        <taxon>Betaproteobacteria</taxon>
        <taxon>Burkholderiales</taxon>
        <taxon>Alcaligenaceae</taxon>
        <taxon>Orrella</taxon>
    </lineage>
</organism>
<feature type="domain" description="4'-phosphopantetheinyl transferase N-terminal" evidence="4">
    <location>
        <begin position="27"/>
        <end position="112"/>
    </location>
</feature>
<dbReference type="InterPro" id="IPR037143">
    <property type="entry name" value="4-PPantetheinyl_Trfase_dom_sf"/>
</dbReference>
<dbReference type="AlphaFoldDB" id="A0A2R4XIR6"/>
<dbReference type="PANTHER" id="PTHR12215:SF10">
    <property type="entry name" value="L-AMINOADIPATE-SEMIALDEHYDE DEHYDROGENASE-PHOSPHOPANTETHEINYL TRANSFERASE"/>
    <property type="match status" value="1"/>
</dbReference>
<evidence type="ECO:0000313" key="6">
    <source>
        <dbReference type="Proteomes" id="UP000244571"/>
    </source>
</evidence>
<dbReference type="GO" id="GO:0000287">
    <property type="term" value="F:magnesium ion binding"/>
    <property type="evidence" value="ECO:0007669"/>
    <property type="project" value="InterPro"/>
</dbReference>
<accession>A0A2R4XIR6</accession>
<reference evidence="5 6" key="1">
    <citation type="submission" date="2018-04" db="EMBL/GenBank/DDBJ databases">
        <title>Bordetella sp. HZ20 isolated from seawater.</title>
        <authorList>
            <person name="Sun C."/>
        </authorList>
    </citation>
    <scope>NUCLEOTIDE SEQUENCE [LARGE SCALE GENOMIC DNA]</scope>
    <source>
        <strain evidence="5 6">HZ20</strain>
    </source>
</reference>
<evidence type="ECO:0000259" key="4">
    <source>
        <dbReference type="Pfam" id="PF22624"/>
    </source>
</evidence>
<feature type="domain" description="4'-phosphopantetheinyl transferase" evidence="3">
    <location>
        <begin position="118"/>
        <end position="226"/>
    </location>
</feature>
<evidence type="ECO:0000256" key="1">
    <source>
        <dbReference type="ARBA" id="ARBA00010990"/>
    </source>
</evidence>
<dbReference type="GO" id="GO:0019878">
    <property type="term" value="P:lysine biosynthetic process via aminoadipic acid"/>
    <property type="evidence" value="ECO:0007669"/>
    <property type="project" value="TreeGrafter"/>
</dbReference>
<dbReference type="Proteomes" id="UP000244571">
    <property type="component" value="Chromosome"/>
</dbReference>
<protein>
    <submittedName>
        <fullName evidence="5">Uncharacterized protein</fullName>
    </submittedName>
</protein>
<keyword evidence="6" id="KW-1185">Reference proteome</keyword>
<gene>
    <name evidence="5" type="ORF">DBV39_08335</name>
</gene>
<evidence type="ECO:0000259" key="3">
    <source>
        <dbReference type="Pfam" id="PF01648"/>
    </source>
</evidence>
<dbReference type="GO" id="GO:0008897">
    <property type="term" value="F:holo-[acyl-carrier-protein] synthase activity"/>
    <property type="evidence" value="ECO:0007669"/>
    <property type="project" value="InterPro"/>
</dbReference>
<dbReference type="InterPro" id="IPR055066">
    <property type="entry name" value="AASDHPPT_N"/>
</dbReference>
<dbReference type="SUPFAM" id="SSF56214">
    <property type="entry name" value="4'-phosphopantetheinyl transferase"/>
    <property type="match status" value="2"/>
</dbReference>
<proteinExistence type="inferred from homology"/>
<dbReference type="KEGG" id="boz:DBV39_08335"/>
<evidence type="ECO:0000313" key="5">
    <source>
        <dbReference type="EMBL" id="AWB33706.1"/>
    </source>
</evidence>
<dbReference type="EMBL" id="CP028901">
    <property type="protein sequence ID" value="AWB33706.1"/>
    <property type="molecule type" value="Genomic_DNA"/>
</dbReference>
<sequence>MPDSPKNHKASITIWYCHLAQPFDQARLALWASWLDPQETARMNRFHRQAHRVRFLVSHAMTREVIARQCGATPSCIEFRALAQGKPYISSPTALQKYFFNLTHSHDMAAIAISDSSPLGLDLEWLGRKGPDVSLAGRYFTQREYKDILKQPAHLQHQRLLRYWTLKEAYIKAEGWGLSAGLDSFEFILSDTKPPRLHICKPQATPRHAWQFQQFKLKDSHLVAIAGVAQQGETLQTDCTAWSP</sequence>
<name>A0A2R4XIR6_9BURK</name>
<dbReference type="Pfam" id="PF01648">
    <property type="entry name" value="ACPS"/>
    <property type="match status" value="1"/>
</dbReference>
<dbReference type="InterPro" id="IPR050559">
    <property type="entry name" value="P-Pant_transferase_sf"/>
</dbReference>
<dbReference type="Gene3D" id="3.90.470.20">
    <property type="entry name" value="4'-phosphopantetheinyl transferase domain"/>
    <property type="match status" value="2"/>
</dbReference>
<dbReference type="InterPro" id="IPR008278">
    <property type="entry name" value="4-PPantetheinyl_Trfase_dom"/>
</dbReference>
<dbReference type="PANTHER" id="PTHR12215">
    <property type="entry name" value="PHOSPHOPANTETHEINE TRANSFERASE"/>
    <property type="match status" value="1"/>
</dbReference>
<dbReference type="GO" id="GO:0005829">
    <property type="term" value="C:cytosol"/>
    <property type="evidence" value="ECO:0007669"/>
    <property type="project" value="TreeGrafter"/>
</dbReference>
<evidence type="ECO:0000256" key="2">
    <source>
        <dbReference type="ARBA" id="ARBA00022679"/>
    </source>
</evidence>